<gene>
    <name evidence="3" type="ORF">AQUCO_06800093v1</name>
</gene>
<feature type="region of interest" description="Disordered" evidence="1">
    <location>
        <begin position="74"/>
        <end position="97"/>
    </location>
</feature>
<evidence type="ECO:0000313" key="4">
    <source>
        <dbReference type="Proteomes" id="UP000230069"/>
    </source>
</evidence>
<dbReference type="Gene3D" id="3.30.70.100">
    <property type="match status" value="2"/>
</dbReference>
<dbReference type="PANTHER" id="PTHR46371">
    <property type="entry name" value="OS04G0464100 PROTEIN"/>
    <property type="match status" value="1"/>
</dbReference>
<protein>
    <recommendedName>
        <fullName evidence="2">HMA domain-containing protein</fullName>
    </recommendedName>
</protein>
<feature type="domain" description="HMA" evidence="2">
    <location>
        <begin position="1"/>
        <end position="71"/>
    </location>
</feature>
<dbReference type="Proteomes" id="UP000230069">
    <property type="component" value="Unassembled WGS sequence"/>
</dbReference>
<feature type="domain" description="HMA" evidence="2">
    <location>
        <begin position="144"/>
        <end position="213"/>
    </location>
</feature>
<dbReference type="InterPro" id="IPR006121">
    <property type="entry name" value="HMA_dom"/>
</dbReference>
<dbReference type="EMBL" id="KZ305085">
    <property type="protein sequence ID" value="PIA28673.1"/>
    <property type="molecule type" value="Genomic_DNA"/>
</dbReference>
<proteinExistence type="predicted"/>
<reference evidence="3 4" key="1">
    <citation type="submission" date="2017-09" db="EMBL/GenBank/DDBJ databases">
        <title>WGS assembly of Aquilegia coerulea Goldsmith.</title>
        <authorList>
            <person name="Hodges S."/>
            <person name="Kramer E."/>
            <person name="Nordborg M."/>
            <person name="Tomkins J."/>
            <person name="Borevitz J."/>
            <person name="Derieg N."/>
            <person name="Yan J."/>
            <person name="Mihaltcheva S."/>
            <person name="Hayes R.D."/>
            <person name="Rokhsar D."/>
        </authorList>
    </citation>
    <scope>NUCLEOTIDE SEQUENCE [LARGE SCALE GENOMIC DNA]</scope>
    <source>
        <strain evidence="4">cv. Goldsmith</strain>
    </source>
</reference>
<evidence type="ECO:0000259" key="2">
    <source>
        <dbReference type="PROSITE" id="PS50846"/>
    </source>
</evidence>
<feature type="non-terminal residue" evidence="3">
    <location>
        <position position="1"/>
    </location>
</feature>
<evidence type="ECO:0000256" key="1">
    <source>
        <dbReference type="SAM" id="MobiDB-lite"/>
    </source>
</evidence>
<feature type="compositionally biased region" description="Basic and acidic residues" evidence="1">
    <location>
        <begin position="76"/>
        <end position="92"/>
    </location>
</feature>
<organism evidence="3 4">
    <name type="scientific">Aquilegia coerulea</name>
    <name type="common">Rocky mountain columbine</name>
    <dbReference type="NCBI Taxonomy" id="218851"/>
    <lineage>
        <taxon>Eukaryota</taxon>
        <taxon>Viridiplantae</taxon>
        <taxon>Streptophyta</taxon>
        <taxon>Embryophyta</taxon>
        <taxon>Tracheophyta</taxon>
        <taxon>Spermatophyta</taxon>
        <taxon>Magnoliopsida</taxon>
        <taxon>Ranunculales</taxon>
        <taxon>Ranunculaceae</taxon>
        <taxon>Thalictroideae</taxon>
        <taxon>Aquilegia</taxon>
    </lineage>
</organism>
<dbReference type="GO" id="GO:0046872">
    <property type="term" value="F:metal ion binding"/>
    <property type="evidence" value="ECO:0007669"/>
    <property type="project" value="InterPro"/>
</dbReference>
<dbReference type="InParanoid" id="A0A2G5CBN5"/>
<dbReference type="STRING" id="218851.A0A2G5CBN5"/>
<dbReference type="AlphaFoldDB" id="A0A2G5CBN5"/>
<sequence>QKVVIKISSMYDDRSRRKAMEIAVSSVPGVTLVELQGDEKNQIAVTGDGIDLTCLSVKIRKKIGYTEIVSVTPIPEKPKEKKPDDKKPDEKPSVQPIFCQHGTPAFYWSEARHPNPDPCTILLDQYSTMKVRLLDNIFWQLYHYQKIVIKISMNGDKSRTKAMKIAVGVTGVTSAELQGDSKNQIVVIGDGIDSTCLTKLIRKKVGFTELVSVTPIPEKKEEKPKVKNEPAAQAQEMVWTPYQYGYGTPHIYVSEVPHHHEDNCSIM</sequence>
<dbReference type="InterPro" id="IPR044296">
    <property type="entry name" value="HIPP46"/>
</dbReference>
<dbReference type="OrthoDB" id="692882at2759"/>
<accession>A0A2G5CBN5</accession>
<name>A0A2G5CBN5_AQUCA</name>
<evidence type="ECO:0000313" key="3">
    <source>
        <dbReference type="EMBL" id="PIA28673.1"/>
    </source>
</evidence>
<dbReference type="PROSITE" id="PS50846">
    <property type="entry name" value="HMA_2"/>
    <property type="match status" value="2"/>
</dbReference>
<keyword evidence="4" id="KW-1185">Reference proteome</keyword>